<organism evidence="1 2">
    <name type="scientific">Chlamydia pneumoniae</name>
    <name type="common">Chlamydophila pneumoniae</name>
    <dbReference type="NCBI Taxonomy" id="83558"/>
    <lineage>
        <taxon>Bacteria</taxon>
        <taxon>Pseudomonadati</taxon>
        <taxon>Chlamydiota</taxon>
        <taxon>Chlamydiia</taxon>
        <taxon>Chlamydiales</taxon>
        <taxon>Chlamydiaceae</taxon>
        <taxon>Chlamydia/Chlamydophila group</taxon>
        <taxon>Chlamydia</taxon>
    </lineage>
</organism>
<name>A0ABN3YRZ6_CHLPN</name>
<dbReference type="Proteomes" id="UP000000424">
    <property type="component" value="Chromosome"/>
</dbReference>
<accession>A0ABN3YRZ6</accession>
<protein>
    <submittedName>
        <fullName evidence="1">Uncharacterized protein</fullName>
    </submittedName>
</protein>
<reference evidence="1" key="1">
    <citation type="submission" date="2002-05" db="EMBL/GenBank/DDBJ databases">
        <title>The genome sequence of Chlamydia pneumoniae TW183 and comparison with other Chlamydia strains based on whole genome sequence analysis.</title>
        <authorList>
            <person name="Geng M.M."/>
            <person name="Schuhmacher A."/>
            <person name="Muehldorfer I."/>
            <person name="Bensch K.W."/>
            <person name="Schaefer K.P."/>
            <person name="Schneider S."/>
            <person name="Pohl T."/>
            <person name="Essig A."/>
            <person name="Marre R."/>
            <person name="Melchers K."/>
        </authorList>
    </citation>
    <scope>NUCLEOTIDE SEQUENCE [LARGE SCALE GENOMIC DNA]</scope>
    <source>
        <strain evidence="1">TW-183</strain>
    </source>
</reference>
<dbReference type="EMBL" id="AE009440">
    <property type="protein sequence ID" value="AAP98751.1"/>
    <property type="molecule type" value="Genomic_DNA"/>
</dbReference>
<evidence type="ECO:0000313" key="2">
    <source>
        <dbReference type="Proteomes" id="UP000000424"/>
    </source>
</evidence>
<proteinExistence type="predicted"/>
<keyword evidence="2" id="KW-1185">Reference proteome</keyword>
<gene>
    <name evidence="1" type="ordered locus">CpB0822</name>
</gene>
<evidence type="ECO:0000313" key="1">
    <source>
        <dbReference type="EMBL" id="AAP98751.1"/>
    </source>
</evidence>
<sequence>MQAIDLLRYSKNKRNSRCLLKEIFLYCVRNKTLEERRSFSRMTSLKNRAP</sequence>